<name>A0A2S5KKC7_9PROT</name>
<evidence type="ECO:0000256" key="3">
    <source>
        <dbReference type="SAM" id="Phobius"/>
    </source>
</evidence>
<feature type="transmembrane region" description="Helical" evidence="3">
    <location>
        <begin position="215"/>
        <end position="232"/>
    </location>
</feature>
<evidence type="ECO:0000313" key="6">
    <source>
        <dbReference type="Proteomes" id="UP000238196"/>
    </source>
</evidence>
<protein>
    <recommendedName>
        <fullName evidence="1">diguanylate cyclase</fullName>
        <ecNumber evidence="1">2.7.7.65</ecNumber>
    </recommendedName>
</protein>
<evidence type="ECO:0000256" key="2">
    <source>
        <dbReference type="ARBA" id="ARBA00034247"/>
    </source>
</evidence>
<dbReference type="SMART" id="SM00267">
    <property type="entry name" value="GGDEF"/>
    <property type="match status" value="1"/>
</dbReference>
<feature type="transmembrane region" description="Helical" evidence="3">
    <location>
        <begin position="184"/>
        <end position="203"/>
    </location>
</feature>
<dbReference type="EMBL" id="PRLP01000122">
    <property type="protein sequence ID" value="PPC74969.1"/>
    <property type="molecule type" value="Genomic_DNA"/>
</dbReference>
<evidence type="ECO:0000259" key="4">
    <source>
        <dbReference type="PROSITE" id="PS50887"/>
    </source>
</evidence>
<feature type="transmembrane region" description="Helical" evidence="3">
    <location>
        <begin position="162"/>
        <end position="179"/>
    </location>
</feature>
<dbReference type="InterPro" id="IPR000160">
    <property type="entry name" value="GGDEF_dom"/>
</dbReference>
<dbReference type="SUPFAM" id="SSF55073">
    <property type="entry name" value="Nucleotide cyclase"/>
    <property type="match status" value="1"/>
</dbReference>
<comment type="catalytic activity">
    <reaction evidence="2">
        <text>2 GTP = 3',3'-c-di-GMP + 2 diphosphate</text>
        <dbReference type="Rhea" id="RHEA:24898"/>
        <dbReference type="ChEBI" id="CHEBI:33019"/>
        <dbReference type="ChEBI" id="CHEBI:37565"/>
        <dbReference type="ChEBI" id="CHEBI:58805"/>
        <dbReference type="EC" id="2.7.7.65"/>
    </reaction>
</comment>
<dbReference type="PANTHER" id="PTHR45138:SF9">
    <property type="entry name" value="DIGUANYLATE CYCLASE DGCM-RELATED"/>
    <property type="match status" value="1"/>
</dbReference>
<dbReference type="OrthoDB" id="9813903at2"/>
<feature type="transmembrane region" description="Helical" evidence="3">
    <location>
        <begin position="81"/>
        <end position="101"/>
    </location>
</feature>
<dbReference type="Pfam" id="PF20966">
    <property type="entry name" value="MASE6"/>
    <property type="match status" value="1"/>
</dbReference>
<dbReference type="Proteomes" id="UP000238196">
    <property type="component" value="Unassembled WGS sequence"/>
</dbReference>
<proteinExistence type="predicted"/>
<sequence>MQLHSLLFLRCPGWPCTPGREIVGWQPALPKNNLADGPGACIRSPLPQQRCSESRVENVPPHLSKITLSNDAAEIDHLRRAYTLMFVSYIAAAIIFVYGIRHIYDQQILLAGILICSALAFLLNIVVFHLSGRIDRACLVQSVLVSMFVLVLVYQGGFHNTALYWVYPFPIIQFALLGARRGALLNLSLTVVLALFLKFPEWTIAKYRPEETSRFISSMLTVICVGWISEYFRARSHHKMTALQRDQQTLAYTDSLTGLLNRRYIDVDLPAQLLDNPDDYFPMTVVMLDIDHFKEVNDSFGHDAGDGVLRTVSQLLRTGTRSEDMVARYGGEEFIFFMPHTQLNDGLKRAEFLRQQLAQQAFALGSVARHITASFGVATCHSPSNLKSTIQMADKNLYEAKRAGRNCVR</sequence>
<keyword evidence="3" id="KW-1133">Transmembrane helix</keyword>
<feature type="transmembrane region" description="Helical" evidence="3">
    <location>
        <begin position="137"/>
        <end position="156"/>
    </location>
</feature>
<dbReference type="PROSITE" id="PS50887">
    <property type="entry name" value="GGDEF"/>
    <property type="match status" value="1"/>
</dbReference>
<evidence type="ECO:0000256" key="1">
    <source>
        <dbReference type="ARBA" id="ARBA00012528"/>
    </source>
</evidence>
<organism evidence="5 6">
    <name type="scientific">Proteobacteria bacterium 228</name>
    <dbReference type="NCBI Taxonomy" id="2083153"/>
    <lineage>
        <taxon>Bacteria</taxon>
        <taxon>Pseudomonadati</taxon>
        <taxon>Pseudomonadota</taxon>
    </lineage>
</organism>
<dbReference type="GO" id="GO:0052621">
    <property type="term" value="F:diguanylate cyclase activity"/>
    <property type="evidence" value="ECO:0007669"/>
    <property type="project" value="UniProtKB-EC"/>
</dbReference>
<evidence type="ECO:0000313" key="5">
    <source>
        <dbReference type="EMBL" id="PPC74969.1"/>
    </source>
</evidence>
<comment type="caution">
    <text evidence="5">The sequence shown here is derived from an EMBL/GenBank/DDBJ whole genome shotgun (WGS) entry which is preliminary data.</text>
</comment>
<feature type="transmembrane region" description="Helical" evidence="3">
    <location>
        <begin position="107"/>
        <end position="130"/>
    </location>
</feature>
<dbReference type="EC" id="2.7.7.65" evidence="1"/>
<dbReference type="InterPro" id="IPR048435">
    <property type="entry name" value="MASE6"/>
</dbReference>
<dbReference type="CDD" id="cd01949">
    <property type="entry name" value="GGDEF"/>
    <property type="match status" value="1"/>
</dbReference>
<gene>
    <name evidence="5" type="ORF">C4K68_23645</name>
</gene>
<dbReference type="Pfam" id="PF00990">
    <property type="entry name" value="GGDEF"/>
    <property type="match status" value="1"/>
</dbReference>
<dbReference type="InterPro" id="IPR043128">
    <property type="entry name" value="Rev_trsase/Diguanyl_cyclase"/>
</dbReference>
<reference evidence="5 6" key="1">
    <citation type="submission" date="2018-02" db="EMBL/GenBank/DDBJ databases">
        <title>novel marine gammaproteobacteria from coastal saline agro ecosystem.</title>
        <authorList>
            <person name="Krishnan R."/>
            <person name="Ramesh Kumar N."/>
        </authorList>
    </citation>
    <scope>NUCLEOTIDE SEQUENCE [LARGE SCALE GENOMIC DNA]</scope>
    <source>
        <strain evidence="5 6">228</strain>
    </source>
</reference>
<dbReference type="Gene3D" id="3.30.70.270">
    <property type="match status" value="1"/>
</dbReference>
<dbReference type="NCBIfam" id="TIGR00254">
    <property type="entry name" value="GGDEF"/>
    <property type="match status" value="1"/>
</dbReference>
<dbReference type="InterPro" id="IPR050469">
    <property type="entry name" value="Diguanylate_Cyclase"/>
</dbReference>
<dbReference type="FunFam" id="3.30.70.270:FF:000001">
    <property type="entry name" value="Diguanylate cyclase domain protein"/>
    <property type="match status" value="1"/>
</dbReference>
<keyword evidence="3" id="KW-0472">Membrane</keyword>
<feature type="domain" description="GGDEF" evidence="4">
    <location>
        <begin position="281"/>
        <end position="409"/>
    </location>
</feature>
<dbReference type="InterPro" id="IPR029787">
    <property type="entry name" value="Nucleotide_cyclase"/>
</dbReference>
<dbReference type="AlphaFoldDB" id="A0A2S5KKC7"/>
<dbReference type="PANTHER" id="PTHR45138">
    <property type="entry name" value="REGULATORY COMPONENTS OF SENSORY TRANSDUCTION SYSTEM"/>
    <property type="match status" value="1"/>
</dbReference>
<keyword evidence="3" id="KW-0812">Transmembrane</keyword>
<accession>A0A2S5KKC7</accession>